<accession>A0A5B7DVE2</accession>
<comment type="caution">
    <text evidence="1">The sequence shown here is derived from an EMBL/GenBank/DDBJ whole genome shotgun (WGS) entry which is preliminary data.</text>
</comment>
<gene>
    <name evidence="1" type="ORF">E2C01_018030</name>
</gene>
<dbReference type="EMBL" id="VSRR010001392">
    <property type="protein sequence ID" value="MPC24936.1"/>
    <property type="molecule type" value="Genomic_DNA"/>
</dbReference>
<dbReference type="AlphaFoldDB" id="A0A5B7DVE2"/>
<proteinExistence type="predicted"/>
<name>A0A5B7DVE2_PORTR</name>
<evidence type="ECO:0000313" key="2">
    <source>
        <dbReference type="Proteomes" id="UP000324222"/>
    </source>
</evidence>
<sequence length="133" mass="14985">MKGSDHNMPCLRLTTHSSHRTWRGAAGSTGLPAGCLGGQSASEIFVKEDAAVRNHWGRHVSQVPKVWWRVHFTPRPLHAEERRFLSLPLTPVTLYQENYTGGQGFITSSFMGSEISTRVKQQNSNLKVLKRRM</sequence>
<protein>
    <submittedName>
        <fullName evidence="1">Uncharacterized protein</fullName>
    </submittedName>
</protein>
<evidence type="ECO:0000313" key="1">
    <source>
        <dbReference type="EMBL" id="MPC24936.1"/>
    </source>
</evidence>
<organism evidence="1 2">
    <name type="scientific">Portunus trituberculatus</name>
    <name type="common">Swimming crab</name>
    <name type="synonym">Neptunus trituberculatus</name>
    <dbReference type="NCBI Taxonomy" id="210409"/>
    <lineage>
        <taxon>Eukaryota</taxon>
        <taxon>Metazoa</taxon>
        <taxon>Ecdysozoa</taxon>
        <taxon>Arthropoda</taxon>
        <taxon>Crustacea</taxon>
        <taxon>Multicrustacea</taxon>
        <taxon>Malacostraca</taxon>
        <taxon>Eumalacostraca</taxon>
        <taxon>Eucarida</taxon>
        <taxon>Decapoda</taxon>
        <taxon>Pleocyemata</taxon>
        <taxon>Brachyura</taxon>
        <taxon>Eubrachyura</taxon>
        <taxon>Portunoidea</taxon>
        <taxon>Portunidae</taxon>
        <taxon>Portuninae</taxon>
        <taxon>Portunus</taxon>
    </lineage>
</organism>
<dbReference type="Proteomes" id="UP000324222">
    <property type="component" value="Unassembled WGS sequence"/>
</dbReference>
<reference evidence="1 2" key="1">
    <citation type="submission" date="2019-05" db="EMBL/GenBank/DDBJ databases">
        <title>Another draft genome of Portunus trituberculatus and its Hox gene families provides insights of decapod evolution.</title>
        <authorList>
            <person name="Jeong J.-H."/>
            <person name="Song I."/>
            <person name="Kim S."/>
            <person name="Choi T."/>
            <person name="Kim D."/>
            <person name="Ryu S."/>
            <person name="Kim W."/>
        </authorList>
    </citation>
    <scope>NUCLEOTIDE SEQUENCE [LARGE SCALE GENOMIC DNA]</scope>
    <source>
        <tissue evidence="1">Muscle</tissue>
    </source>
</reference>
<keyword evidence="2" id="KW-1185">Reference proteome</keyword>